<comment type="similarity">
    <text evidence="1">Belongs to the 'phage' integrase family.</text>
</comment>
<name>A0A7H9EIF1_9LACO</name>
<dbReference type="PROSITE" id="PS51900">
    <property type="entry name" value="CB"/>
    <property type="match status" value="1"/>
</dbReference>
<dbReference type="CDD" id="cd01189">
    <property type="entry name" value="INT_ICEBs1_C_like"/>
    <property type="match status" value="1"/>
</dbReference>
<dbReference type="Pfam" id="PF14659">
    <property type="entry name" value="Phage_int_SAM_3"/>
    <property type="match status" value="1"/>
</dbReference>
<dbReference type="Pfam" id="PF00589">
    <property type="entry name" value="Phage_integrase"/>
    <property type="match status" value="1"/>
</dbReference>
<sequence length="361" mass="41332">MSYVRKAKNGYYGYASYKDSNGKRRYKSAGKFKLKRDALAKADELEKQLQAGDAKLKDISLVDYFKRWYETYKRANLSDNTRGTYESSFVAISKYFDDKKLAEITRTDYQQFINWYSLNHALGSVKQVNRHIRACVSYAIDDDIIVKDFTKRVQLVENKQRGRHPEYLTTSELIKFKDAVLNRLDGVSTAPYMVLTAIYTGMRKSEIQALTWSDIDFLHGTISITKSWDDLRKKNNPTKNASSVRTIPVNRALLDALAELRANHSVRVFQNVLGVIPNGRKLNRLIGSILDDAGISKKDFSFHSLRHVHVAYLIGQGVDIYAISKRLGHSNVTTTLDIYSYLVDEYKAKNDNLIIEKLKAL</sequence>
<feature type="domain" description="Tyr recombinase" evidence="6">
    <location>
        <begin position="163"/>
        <end position="352"/>
    </location>
</feature>
<evidence type="ECO:0000256" key="1">
    <source>
        <dbReference type="ARBA" id="ARBA00008857"/>
    </source>
</evidence>
<dbReference type="InterPro" id="IPR004107">
    <property type="entry name" value="Integrase_SAM-like_N"/>
</dbReference>
<evidence type="ECO:0000259" key="7">
    <source>
        <dbReference type="PROSITE" id="PS51900"/>
    </source>
</evidence>
<accession>A0A7H9EIF1</accession>
<dbReference type="RefSeq" id="WP_180849330.1">
    <property type="nucleotide sequence ID" value="NZ_CP047418.1"/>
</dbReference>
<dbReference type="GO" id="GO:0003677">
    <property type="term" value="F:DNA binding"/>
    <property type="evidence" value="ECO:0007669"/>
    <property type="project" value="UniProtKB-UniRule"/>
</dbReference>
<evidence type="ECO:0000313" key="9">
    <source>
        <dbReference type="Proteomes" id="UP000510886"/>
    </source>
</evidence>
<keyword evidence="3 5" id="KW-0238">DNA-binding</keyword>
<evidence type="ECO:0000256" key="4">
    <source>
        <dbReference type="ARBA" id="ARBA00023172"/>
    </source>
</evidence>
<dbReference type="Gene3D" id="1.10.150.130">
    <property type="match status" value="1"/>
</dbReference>
<dbReference type="EMBL" id="CP047418">
    <property type="protein sequence ID" value="QLL77478.1"/>
    <property type="molecule type" value="Genomic_DNA"/>
</dbReference>
<dbReference type="InterPro" id="IPR044068">
    <property type="entry name" value="CB"/>
</dbReference>
<dbReference type="GO" id="GO:0015074">
    <property type="term" value="P:DNA integration"/>
    <property type="evidence" value="ECO:0007669"/>
    <property type="project" value="UniProtKB-KW"/>
</dbReference>
<dbReference type="Gene3D" id="1.10.443.10">
    <property type="entry name" value="Intergrase catalytic core"/>
    <property type="match status" value="1"/>
</dbReference>
<dbReference type="PROSITE" id="PS51898">
    <property type="entry name" value="TYR_RECOMBINASE"/>
    <property type="match status" value="1"/>
</dbReference>
<proteinExistence type="inferred from homology"/>
<dbReference type="PANTHER" id="PTHR30349:SF64">
    <property type="entry name" value="PROPHAGE INTEGRASE INTD-RELATED"/>
    <property type="match status" value="1"/>
</dbReference>
<evidence type="ECO:0000256" key="3">
    <source>
        <dbReference type="ARBA" id="ARBA00023125"/>
    </source>
</evidence>
<dbReference type="InterPro" id="IPR002104">
    <property type="entry name" value="Integrase_catalytic"/>
</dbReference>
<evidence type="ECO:0000259" key="6">
    <source>
        <dbReference type="PROSITE" id="PS51898"/>
    </source>
</evidence>
<dbReference type="InterPro" id="IPR011010">
    <property type="entry name" value="DNA_brk_join_enz"/>
</dbReference>
<dbReference type="PANTHER" id="PTHR30349">
    <property type="entry name" value="PHAGE INTEGRASE-RELATED"/>
    <property type="match status" value="1"/>
</dbReference>
<gene>
    <name evidence="8" type="ORF">GTO87_01885</name>
</gene>
<dbReference type="AlphaFoldDB" id="A0A7H9EIF1"/>
<dbReference type="SUPFAM" id="SSF56349">
    <property type="entry name" value="DNA breaking-rejoining enzymes"/>
    <property type="match status" value="1"/>
</dbReference>
<feature type="domain" description="Core-binding (CB)" evidence="7">
    <location>
        <begin position="59"/>
        <end position="140"/>
    </location>
</feature>
<evidence type="ECO:0000313" key="8">
    <source>
        <dbReference type="EMBL" id="QLL77478.1"/>
    </source>
</evidence>
<dbReference type="InterPro" id="IPR010998">
    <property type="entry name" value="Integrase_recombinase_N"/>
</dbReference>
<protein>
    <submittedName>
        <fullName evidence="8">Tyrosine-type recombinase/integrase</fullName>
    </submittedName>
</protein>
<dbReference type="Proteomes" id="UP000510886">
    <property type="component" value="Chromosome"/>
</dbReference>
<dbReference type="Pfam" id="PF14657">
    <property type="entry name" value="Arm-DNA-bind_4"/>
    <property type="match status" value="1"/>
</dbReference>
<dbReference type="InterPro" id="IPR050090">
    <property type="entry name" value="Tyrosine_recombinase_XerCD"/>
</dbReference>
<keyword evidence="4" id="KW-0233">DNA recombination</keyword>
<keyword evidence="2" id="KW-0229">DNA integration</keyword>
<organism evidence="8 9">
    <name type="scientific">Ligilactobacillus saerimneri</name>
    <dbReference type="NCBI Taxonomy" id="228229"/>
    <lineage>
        <taxon>Bacteria</taxon>
        <taxon>Bacillati</taxon>
        <taxon>Bacillota</taxon>
        <taxon>Bacilli</taxon>
        <taxon>Lactobacillales</taxon>
        <taxon>Lactobacillaceae</taxon>
        <taxon>Ligilactobacillus</taxon>
    </lineage>
</organism>
<reference evidence="8 9" key="1">
    <citation type="submission" date="2020-01" db="EMBL/GenBank/DDBJ databases">
        <title>Complete and circular genome sequences of six lactobacillus isolates from horses.</title>
        <authorList>
            <person name="Hassan H.M."/>
        </authorList>
    </citation>
    <scope>NUCLEOTIDE SEQUENCE [LARGE SCALE GENOMIC DNA]</scope>
    <source>
        <strain evidence="8 9">1A</strain>
    </source>
</reference>
<dbReference type="InterPro" id="IPR028259">
    <property type="entry name" value="AP2-like_int_N"/>
</dbReference>
<evidence type="ECO:0000256" key="5">
    <source>
        <dbReference type="PROSITE-ProRule" id="PRU01248"/>
    </source>
</evidence>
<dbReference type="GO" id="GO:0006310">
    <property type="term" value="P:DNA recombination"/>
    <property type="evidence" value="ECO:0007669"/>
    <property type="project" value="UniProtKB-KW"/>
</dbReference>
<dbReference type="KEGG" id="lsw:GTO87_01885"/>
<evidence type="ECO:0000256" key="2">
    <source>
        <dbReference type="ARBA" id="ARBA00022908"/>
    </source>
</evidence>
<dbReference type="InterPro" id="IPR013762">
    <property type="entry name" value="Integrase-like_cat_sf"/>
</dbReference>